<dbReference type="EMBL" id="JAOSHN010000005">
    <property type="protein sequence ID" value="MCU7379173.1"/>
    <property type="molecule type" value="Genomic_DNA"/>
</dbReference>
<evidence type="ECO:0000256" key="2">
    <source>
        <dbReference type="ARBA" id="ARBA00005642"/>
    </source>
</evidence>
<evidence type="ECO:0000256" key="3">
    <source>
        <dbReference type="ARBA" id="ARBA00022694"/>
    </source>
</evidence>
<feature type="active site" description="Nucleophile" evidence="5">
    <location>
        <position position="40"/>
    </location>
</feature>
<evidence type="ECO:0000313" key="8">
    <source>
        <dbReference type="EMBL" id="MCU7377689.1"/>
    </source>
</evidence>
<dbReference type="InterPro" id="IPR032819">
    <property type="entry name" value="TruB_C"/>
</dbReference>
<dbReference type="Gene3D" id="3.30.2350.10">
    <property type="entry name" value="Pseudouridine synthase"/>
    <property type="match status" value="1"/>
</dbReference>
<protein>
    <recommendedName>
        <fullName evidence="5">tRNA pseudouridine synthase B</fullName>
        <ecNumber evidence="5">5.4.99.25</ecNumber>
    </recommendedName>
    <alternativeName>
        <fullName evidence="5">tRNA pseudouridine(55) synthase</fullName>
        <shortName evidence="5">Psi55 synthase</shortName>
    </alternativeName>
    <alternativeName>
        <fullName evidence="5">tRNA pseudouridylate synthase</fullName>
    </alternativeName>
    <alternativeName>
        <fullName evidence="5">tRNA-uridine isomerase</fullName>
    </alternativeName>
</protein>
<feature type="domain" description="Pseudouridine synthase II N-terminal" evidence="6">
    <location>
        <begin position="25"/>
        <end position="175"/>
    </location>
</feature>
<dbReference type="InterPro" id="IPR002501">
    <property type="entry name" value="PsdUridine_synth_N"/>
</dbReference>
<dbReference type="GO" id="GO:1990481">
    <property type="term" value="P:mRNA pseudouridine synthesis"/>
    <property type="evidence" value="ECO:0007669"/>
    <property type="project" value="TreeGrafter"/>
</dbReference>
<dbReference type="NCBIfam" id="TIGR00431">
    <property type="entry name" value="TruB"/>
    <property type="match status" value="1"/>
</dbReference>
<dbReference type="EC" id="5.4.99.25" evidence="5"/>
<dbReference type="InterPro" id="IPR014780">
    <property type="entry name" value="tRNA_psdUridine_synth_TruB"/>
</dbReference>
<evidence type="ECO:0000259" key="7">
    <source>
        <dbReference type="Pfam" id="PF16198"/>
    </source>
</evidence>
<accession>A0A9J6QSY9</accession>
<dbReference type="InterPro" id="IPR020103">
    <property type="entry name" value="PsdUridine_synth_cat_dom_sf"/>
</dbReference>
<dbReference type="HAMAP" id="MF_01080">
    <property type="entry name" value="TruB_bact"/>
    <property type="match status" value="1"/>
</dbReference>
<keyword evidence="10" id="KW-1185">Reference proteome</keyword>
<dbReference type="Pfam" id="PF16198">
    <property type="entry name" value="TruB_C_2"/>
    <property type="match status" value="1"/>
</dbReference>
<reference evidence="9" key="1">
    <citation type="submission" date="2022-09" db="EMBL/GenBank/DDBJ databases">
        <title>Culturomic study of gut microbiota in children with autism spectrum disorder.</title>
        <authorList>
            <person name="Efimov B.A."/>
            <person name="Chaplin A.V."/>
            <person name="Sokolova S.R."/>
            <person name="Pikina A.P."/>
            <person name="Korzhanova M."/>
            <person name="Belova V."/>
            <person name="Korostin D."/>
        </authorList>
    </citation>
    <scope>NUCLEOTIDE SEQUENCE</scope>
    <source>
        <strain evidence="9">ASD5510</strain>
    </source>
</reference>
<dbReference type="CDD" id="cd02573">
    <property type="entry name" value="PseudoU_synth_EcTruB"/>
    <property type="match status" value="1"/>
</dbReference>
<sequence>MNVTGIINVNKPAEWTSHDCVAVMRRVLGIKRVGHTGTLDPMATGVLPICAGSATRIMEYLDLDFKTYRCEMQLGLTSDTLDIWGRITGEADASSVTAEEIHQAFTPFRGNISQIPPKYSAIKVDGKKLYQYARAGEEVEIKPRQVYIRDLLVEKIDLEEKKILWQVTCSKGTYIRSICRDVGEALGCGAVMTGLVRTASGAFLLEDAVDMEKLRDMDQEQARALLVPPDFPLIHFGKALLGREQAAYFCNGGHVSLKDVLIEREPAYKEREPHIPLRPEYRCAYNLYLKEGGQETFLGVAFYSSKYKKLVADKVFFRG</sequence>
<dbReference type="AlphaFoldDB" id="A0A9J6QSY9"/>
<evidence type="ECO:0000313" key="9">
    <source>
        <dbReference type="EMBL" id="MCU7379173.1"/>
    </source>
</evidence>
<dbReference type="GO" id="GO:0160148">
    <property type="term" value="F:tRNA pseudouridine(55) synthase activity"/>
    <property type="evidence" value="ECO:0007669"/>
    <property type="project" value="UniProtKB-EC"/>
</dbReference>
<organism evidence="9 10">
    <name type="scientific">Hominibacterium faecale</name>
    <dbReference type="NCBI Taxonomy" id="2839743"/>
    <lineage>
        <taxon>Bacteria</taxon>
        <taxon>Bacillati</taxon>
        <taxon>Bacillota</taxon>
        <taxon>Clostridia</taxon>
        <taxon>Peptostreptococcales</taxon>
        <taxon>Anaerovoracaceae</taxon>
        <taxon>Hominibacterium</taxon>
    </lineage>
</organism>
<name>A0A9J6QSY9_9FIRM</name>
<dbReference type="RefSeq" id="WP_253020067.1">
    <property type="nucleotide sequence ID" value="NZ_JAOSHN010000002.1"/>
</dbReference>
<evidence type="ECO:0000256" key="4">
    <source>
        <dbReference type="ARBA" id="ARBA00023235"/>
    </source>
</evidence>
<evidence type="ECO:0000256" key="5">
    <source>
        <dbReference type="HAMAP-Rule" id="MF_01080"/>
    </source>
</evidence>
<feature type="domain" description="tRNA pseudouridylate synthase B C-terminal" evidence="7">
    <location>
        <begin position="176"/>
        <end position="230"/>
    </location>
</feature>
<comment type="caution">
    <text evidence="9">The sequence shown here is derived from an EMBL/GenBank/DDBJ whole genome shotgun (WGS) entry which is preliminary data.</text>
</comment>
<comment type="similarity">
    <text evidence="2 5">Belongs to the pseudouridine synthase TruB family. Type 1 subfamily.</text>
</comment>
<evidence type="ECO:0000313" key="10">
    <source>
        <dbReference type="Proteomes" id="UP001065549"/>
    </source>
</evidence>
<comment type="catalytic activity">
    <reaction evidence="1 5">
        <text>uridine(55) in tRNA = pseudouridine(55) in tRNA</text>
        <dbReference type="Rhea" id="RHEA:42532"/>
        <dbReference type="Rhea" id="RHEA-COMP:10101"/>
        <dbReference type="Rhea" id="RHEA-COMP:10102"/>
        <dbReference type="ChEBI" id="CHEBI:65314"/>
        <dbReference type="ChEBI" id="CHEBI:65315"/>
        <dbReference type="EC" id="5.4.99.25"/>
    </reaction>
</comment>
<dbReference type="EMBL" id="JAOSHN010000002">
    <property type="protein sequence ID" value="MCU7377689.1"/>
    <property type="molecule type" value="Genomic_DNA"/>
</dbReference>
<evidence type="ECO:0000259" key="6">
    <source>
        <dbReference type="Pfam" id="PF01509"/>
    </source>
</evidence>
<dbReference type="GO" id="GO:0003723">
    <property type="term" value="F:RNA binding"/>
    <property type="evidence" value="ECO:0007669"/>
    <property type="project" value="InterPro"/>
</dbReference>
<proteinExistence type="inferred from homology"/>
<dbReference type="Proteomes" id="UP001065549">
    <property type="component" value="Unassembled WGS sequence"/>
</dbReference>
<keyword evidence="3 5" id="KW-0819">tRNA processing</keyword>
<dbReference type="PANTHER" id="PTHR13767:SF2">
    <property type="entry name" value="PSEUDOURIDYLATE SYNTHASE TRUB1"/>
    <property type="match status" value="1"/>
</dbReference>
<dbReference type="SUPFAM" id="SSF55120">
    <property type="entry name" value="Pseudouridine synthase"/>
    <property type="match status" value="1"/>
</dbReference>
<keyword evidence="4 5" id="KW-0413">Isomerase</keyword>
<comment type="function">
    <text evidence="5">Responsible for synthesis of pseudouridine from uracil-55 in the psi GC loop of transfer RNAs.</text>
</comment>
<gene>
    <name evidence="5 9" type="primary">truB</name>
    <name evidence="8" type="ORF">OBO34_04880</name>
    <name evidence="9" type="ORF">OBO34_12535</name>
</gene>
<evidence type="ECO:0000256" key="1">
    <source>
        <dbReference type="ARBA" id="ARBA00000385"/>
    </source>
</evidence>
<dbReference type="PANTHER" id="PTHR13767">
    <property type="entry name" value="TRNA-PSEUDOURIDINE SYNTHASE"/>
    <property type="match status" value="1"/>
</dbReference>
<dbReference type="Pfam" id="PF01509">
    <property type="entry name" value="TruB_N"/>
    <property type="match status" value="1"/>
</dbReference>
<dbReference type="GO" id="GO:0031119">
    <property type="term" value="P:tRNA pseudouridine synthesis"/>
    <property type="evidence" value="ECO:0007669"/>
    <property type="project" value="UniProtKB-UniRule"/>
</dbReference>